<accession>A0A368S5Q1</accession>
<feature type="region of interest" description="Disordered" evidence="1">
    <location>
        <begin position="147"/>
        <end position="208"/>
    </location>
</feature>
<evidence type="ECO:0000313" key="2">
    <source>
        <dbReference type="EMBL" id="RCV37701.1"/>
    </source>
</evidence>
<feature type="compositionally biased region" description="Polar residues" evidence="1">
    <location>
        <begin position="162"/>
        <end position="175"/>
    </location>
</feature>
<reference evidence="2" key="1">
    <citation type="journal article" date="2012" name="Nat. Biotechnol.">
        <title>Reference genome sequence of the model plant Setaria.</title>
        <authorList>
            <person name="Bennetzen J.L."/>
            <person name="Schmutz J."/>
            <person name="Wang H."/>
            <person name="Percifield R."/>
            <person name="Hawkins J."/>
            <person name="Pontaroli A.C."/>
            <person name="Estep M."/>
            <person name="Feng L."/>
            <person name="Vaughn J.N."/>
            <person name="Grimwood J."/>
            <person name="Jenkins J."/>
            <person name="Barry K."/>
            <person name="Lindquist E."/>
            <person name="Hellsten U."/>
            <person name="Deshpande S."/>
            <person name="Wang X."/>
            <person name="Wu X."/>
            <person name="Mitros T."/>
            <person name="Triplett J."/>
            <person name="Yang X."/>
            <person name="Ye C.Y."/>
            <person name="Mauro-Herrera M."/>
            <person name="Wang L."/>
            <person name="Li P."/>
            <person name="Sharma M."/>
            <person name="Sharma R."/>
            <person name="Ronald P.C."/>
            <person name="Panaud O."/>
            <person name="Kellogg E.A."/>
            <person name="Brutnell T.P."/>
            <person name="Doust A.N."/>
            <person name="Tuskan G.A."/>
            <person name="Rokhsar D."/>
            <person name="Devos K.M."/>
        </authorList>
    </citation>
    <scope>NUCLEOTIDE SEQUENCE [LARGE SCALE GENOMIC DNA]</scope>
    <source>
        <strain evidence="2">Yugu1</strain>
    </source>
</reference>
<name>A0A368S5Q1_SETIT</name>
<gene>
    <name evidence="2" type="ORF">SETIT_8G084000v2</name>
</gene>
<dbReference type="AlphaFoldDB" id="A0A368S5Q1"/>
<sequence>MDSNSQPPAAPAATMITLANPSPRPAVQGSSHQQTAAVTAVPWSLTAVGFVALRPPVHQHRQPKLPFFRPPAPATVTPERQFLQGSSRQQVAAAAAPVAATAPRGPTVLGVGRLPAPPTAMMANPSPRFMQVNNRLTLRDLQLLPKLPVYRGPTPRPELARSVSSGNALLQSSVDTGPCALNMQADLPSPDELSERDSGSEDELEMLD</sequence>
<proteinExistence type="predicted"/>
<evidence type="ECO:0000256" key="1">
    <source>
        <dbReference type="SAM" id="MobiDB-lite"/>
    </source>
</evidence>
<reference evidence="2" key="2">
    <citation type="submission" date="2015-07" db="EMBL/GenBank/DDBJ databases">
        <authorList>
            <person name="Noorani M."/>
        </authorList>
    </citation>
    <scope>NUCLEOTIDE SEQUENCE</scope>
    <source>
        <strain evidence="2">Yugu1</strain>
    </source>
</reference>
<protein>
    <submittedName>
        <fullName evidence="2">Uncharacterized protein</fullName>
    </submittedName>
</protein>
<dbReference type="EMBL" id="CM003535">
    <property type="protein sequence ID" value="RCV37701.1"/>
    <property type="molecule type" value="Genomic_DNA"/>
</dbReference>
<organism evidence="2">
    <name type="scientific">Setaria italica</name>
    <name type="common">Foxtail millet</name>
    <name type="synonym">Panicum italicum</name>
    <dbReference type="NCBI Taxonomy" id="4555"/>
    <lineage>
        <taxon>Eukaryota</taxon>
        <taxon>Viridiplantae</taxon>
        <taxon>Streptophyta</taxon>
        <taxon>Embryophyta</taxon>
        <taxon>Tracheophyta</taxon>
        <taxon>Spermatophyta</taxon>
        <taxon>Magnoliopsida</taxon>
        <taxon>Liliopsida</taxon>
        <taxon>Poales</taxon>
        <taxon>Poaceae</taxon>
        <taxon>PACMAD clade</taxon>
        <taxon>Panicoideae</taxon>
        <taxon>Panicodae</taxon>
        <taxon>Paniceae</taxon>
        <taxon>Cenchrinae</taxon>
        <taxon>Setaria</taxon>
    </lineage>
</organism>